<proteinExistence type="inferred from homology"/>
<feature type="binding site" evidence="9">
    <location>
        <begin position="88"/>
        <end position="90"/>
    </location>
    <ligand>
        <name>ATP</name>
        <dbReference type="ChEBI" id="CHEBI:30616"/>
    </ligand>
</feature>
<feature type="binding site" evidence="9">
    <location>
        <position position="41"/>
    </location>
    <ligand>
        <name>substrate</name>
    </ligand>
</feature>
<evidence type="ECO:0000313" key="11">
    <source>
        <dbReference type="EMBL" id="PRR71293.1"/>
    </source>
</evidence>
<dbReference type="EMBL" id="PVXL01000057">
    <property type="protein sequence ID" value="PRR71293.1"/>
    <property type="molecule type" value="Genomic_DNA"/>
</dbReference>
<evidence type="ECO:0000259" key="10">
    <source>
        <dbReference type="Pfam" id="PF01467"/>
    </source>
</evidence>
<dbReference type="NCBIfam" id="TIGR01510">
    <property type="entry name" value="coaD_prev_kdtB"/>
    <property type="match status" value="1"/>
</dbReference>
<dbReference type="PANTHER" id="PTHR21342">
    <property type="entry name" value="PHOSPHOPANTETHEINE ADENYLYLTRANSFERASE"/>
    <property type="match status" value="1"/>
</dbReference>
<dbReference type="NCBIfam" id="TIGR00125">
    <property type="entry name" value="cyt_tran_rel"/>
    <property type="match status" value="1"/>
</dbReference>
<comment type="catalytic activity">
    <reaction evidence="8 9">
        <text>(R)-4'-phosphopantetheine + ATP + H(+) = 3'-dephospho-CoA + diphosphate</text>
        <dbReference type="Rhea" id="RHEA:19801"/>
        <dbReference type="ChEBI" id="CHEBI:15378"/>
        <dbReference type="ChEBI" id="CHEBI:30616"/>
        <dbReference type="ChEBI" id="CHEBI:33019"/>
        <dbReference type="ChEBI" id="CHEBI:57328"/>
        <dbReference type="ChEBI" id="CHEBI:61723"/>
        <dbReference type="EC" id="2.7.7.3"/>
    </reaction>
</comment>
<comment type="cofactor">
    <cofactor evidence="9">
        <name>Mg(2+)</name>
        <dbReference type="ChEBI" id="CHEBI:18420"/>
    </cofactor>
</comment>
<organism evidence="11 12">
    <name type="scientific">Neomoorella stamsii</name>
    <dbReference type="NCBI Taxonomy" id="1266720"/>
    <lineage>
        <taxon>Bacteria</taxon>
        <taxon>Bacillati</taxon>
        <taxon>Bacillota</taxon>
        <taxon>Clostridia</taxon>
        <taxon>Neomoorellales</taxon>
        <taxon>Neomoorellaceae</taxon>
        <taxon>Neomoorella</taxon>
    </lineage>
</organism>
<dbReference type="PANTHER" id="PTHR21342:SF1">
    <property type="entry name" value="PHOSPHOPANTETHEINE ADENYLYLTRANSFERASE"/>
    <property type="match status" value="1"/>
</dbReference>
<dbReference type="PRINTS" id="PR01020">
    <property type="entry name" value="LPSBIOSNTHSS"/>
</dbReference>
<name>A0A9X7J2E0_9FIRM</name>
<dbReference type="Gene3D" id="3.40.50.620">
    <property type="entry name" value="HUPs"/>
    <property type="match status" value="1"/>
</dbReference>
<dbReference type="GO" id="GO:0005737">
    <property type="term" value="C:cytoplasm"/>
    <property type="evidence" value="ECO:0007669"/>
    <property type="project" value="UniProtKB-SubCell"/>
</dbReference>
<evidence type="ECO:0000256" key="6">
    <source>
        <dbReference type="ARBA" id="ARBA00022842"/>
    </source>
</evidence>
<comment type="caution">
    <text evidence="11">The sequence shown here is derived from an EMBL/GenBank/DDBJ whole genome shotgun (WGS) entry which is preliminary data.</text>
</comment>
<keyword evidence="4 9" id="KW-0547">Nucleotide-binding</keyword>
<evidence type="ECO:0000256" key="1">
    <source>
        <dbReference type="ARBA" id="ARBA00022490"/>
    </source>
</evidence>
<feature type="binding site" evidence="9">
    <location>
        <position position="98"/>
    </location>
    <ligand>
        <name>ATP</name>
        <dbReference type="ChEBI" id="CHEBI:30616"/>
    </ligand>
</feature>
<dbReference type="SUPFAM" id="SSF52374">
    <property type="entry name" value="Nucleotidylyl transferase"/>
    <property type="match status" value="1"/>
</dbReference>
<evidence type="ECO:0000256" key="9">
    <source>
        <dbReference type="HAMAP-Rule" id="MF_00151"/>
    </source>
</evidence>
<accession>A0A9X7J2E0</accession>
<dbReference type="AlphaFoldDB" id="A0A9X7J2E0"/>
<keyword evidence="12" id="KW-1185">Reference proteome</keyword>
<feature type="site" description="Transition state stabilizer" evidence="9">
    <location>
        <position position="17"/>
    </location>
</feature>
<sequence>MQVAIYPGTFDPVTNGHLDIIKRAANLFESVIVAVAVSTPKRTYLNLAERLELLKAATSHLANVNVKPFSGLMVNFARKEGASVIIKGLRAVSDFESEMQVALMNKKLAEDIETIFLMATTEYSFVSASIVRQVAIVGGCLEGLVPPEAAEILQRHFRRR</sequence>
<evidence type="ECO:0000256" key="5">
    <source>
        <dbReference type="ARBA" id="ARBA00022840"/>
    </source>
</evidence>
<evidence type="ECO:0000256" key="8">
    <source>
        <dbReference type="ARBA" id="ARBA00029346"/>
    </source>
</evidence>
<keyword evidence="1 9" id="KW-0963">Cytoplasm</keyword>
<dbReference type="GO" id="GO:0015937">
    <property type="term" value="P:coenzyme A biosynthetic process"/>
    <property type="evidence" value="ECO:0007669"/>
    <property type="project" value="UniProtKB-UniRule"/>
</dbReference>
<evidence type="ECO:0000313" key="12">
    <source>
        <dbReference type="Proteomes" id="UP000239430"/>
    </source>
</evidence>
<dbReference type="CDD" id="cd02163">
    <property type="entry name" value="PPAT"/>
    <property type="match status" value="1"/>
</dbReference>
<comment type="similarity">
    <text evidence="9">Belongs to the bacterial CoaD family.</text>
</comment>
<dbReference type="InterPro" id="IPR001980">
    <property type="entry name" value="PPAT"/>
</dbReference>
<dbReference type="RefSeq" id="WP_054935913.1">
    <property type="nucleotide sequence ID" value="NZ_PVXL01000057.1"/>
</dbReference>
<feature type="binding site" evidence="9">
    <location>
        <begin position="9"/>
        <end position="10"/>
    </location>
    <ligand>
        <name>ATP</name>
        <dbReference type="ChEBI" id="CHEBI:30616"/>
    </ligand>
</feature>
<protein>
    <recommendedName>
        <fullName evidence="9">Phosphopantetheine adenylyltransferase</fullName>
        <ecNumber evidence="9">2.7.7.3</ecNumber>
    </recommendedName>
    <alternativeName>
        <fullName evidence="9">Dephospho-CoA pyrophosphorylase</fullName>
    </alternativeName>
    <alternativeName>
        <fullName evidence="9">Pantetheine-phosphate adenylyltransferase</fullName>
        <shortName evidence="9">PPAT</shortName>
    </alternativeName>
</protein>
<comment type="subcellular location">
    <subcellularLocation>
        <location evidence="9">Cytoplasm</location>
    </subcellularLocation>
</comment>
<dbReference type="InterPro" id="IPR014729">
    <property type="entry name" value="Rossmann-like_a/b/a_fold"/>
</dbReference>
<dbReference type="GO" id="GO:0005524">
    <property type="term" value="F:ATP binding"/>
    <property type="evidence" value="ECO:0007669"/>
    <property type="project" value="UniProtKB-KW"/>
</dbReference>
<feature type="binding site" evidence="9">
    <location>
        <position position="73"/>
    </location>
    <ligand>
        <name>substrate</name>
    </ligand>
</feature>
<evidence type="ECO:0000256" key="2">
    <source>
        <dbReference type="ARBA" id="ARBA00022679"/>
    </source>
</evidence>
<reference evidence="11 12" key="1">
    <citation type="submission" date="2018-03" db="EMBL/GenBank/DDBJ databases">
        <title>Genome sequence of Moorella stamsii DSM 26217.</title>
        <authorList>
            <person name="Poehlein A."/>
            <person name="Daniel R."/>
        </authorList>
    </citation>
    <scope>NUCLEOTIDE SEQUENCE [LARGE SCALE GENOMIC DNA]</scope>
    <source>
        <strain evidence="12">DSM 26217</strain>
    </source>
</reference>
<comment type="subunit">
    <text evidence="9">Homohexamer.</text>
</comment>
<keyword evidence="3 9" id="KW-0548">Nucleotidyltransferase</keyword>
<comment type="function">
    <text evidence="9">Reversibly transfers an adenylyl group from ATP to 4'-phosphopantetheine, yielding dephospho-CoA (dPCoA) and pyrophosphate.</text>
</comment>
<feature type="binding site" evidence="9">
    <location>
        <begin position="123"/>
        <end position="129"/>
    </location>
    <ligand>
        <name>ATP</name>
        <dbReference type="ChEBI" id="CHEBI:30616"/>
    </ligand>
</feature>
<keyword evidence="5 9" id="KW-0067">ATP-binding</keyword>
<dbReference type="InterPro" id="IPR004821">
    <property type="entry name" value="Cyt_trans-like"/>
</dbReference>
<evidence type="ECO:0000256" key="7">
    <source>
        <dbReference type="ARBA" id="ARBA00022993"/>
    </source>
</evidence>
<dbReference type="GO" id="GO:0004595">
    <property type="term" value="F:pantetheine-phosphate adenylyltransferase activity"/>
    <property type="evidence" value="ECO:0007669"/>
    <property type="project" value="UniProtKB-UniRule"/>
</dbReference>
<feature type="binding site" evidence="9">
    <location>
        <position position="87"/>
    </location>
    <ligand>
        <name>substrate</name>
    </ligand>
</feature>
<dbReference type="Proteomes" id="UP000239430">
    <property type="component" value="Unassembled WGS sequence"/>
</dbReference>
<gene>
    <name evidence="11" type="primary">coaD_2</name>
    <name evidence="9" type="synonym">coaD</name>
    <name evidence="11" type="ORF">MOST_26000</name>
</gene>
<comment type="pathway">
    <text evidence="9">Cofactor biosynthesis; coenzyme A biosynthesis; CoA from (R)-pantothenate: step 4/5.</text>
</comment>
<feature type="binding site" evidence="9">
    <location>
        <position position="17"/>
    </location>
    <ligand>
        <name>ATP</name>
        <dbReference type="ChEBI" id="CHEBI:30616"/>
    </ligand>
</feature>
<feature type="binding site" evidence="9">
    <location>
        <position position="9"/>
    </location>
    <ligand>
        <name>substrate</name>
    </ligand>
</feature>
<dbReference type="Pfam" id="PF01467">
    <property type="entry name" value="CTP_transf_like"/>
    <property type="match status" value="1"/>
</dbReference>
<dbReference type="EC" id="2.7.7.3" evidence="9"/>
<dbReference type="HAMAP" id="MF_00151">
    <property type="entry name" value="PPAT_bact"/>
    <property type="match status" value="1"/>
</dbReference>
<evidence type="ECO:0000256" key="3">
    <source>
        <dbReference type="ARBA" id="ARBA00022695"/>
    </source>
</evidence>
<feature type="domain" description="Cytidyltransferase-like" evidence="10">
    <location>
        <begin position="5"/>
        <end position="133"/>
    </location>
</feature>
<keyword evidence="2 9" id="KW-0808">Transferase</keyword>
<keyword evidence="7 9" id="KW-0173">Coenzyme A biosynthesis</keyword>
<evidence type="ECO:0000256" key="4">
    <source>
        <dbReference type="ARBA" id="ARBA00022741"/>
    </source>
</evidence>
<keyword evidence="6 9" id="KW-0460">Magnesium</keyword>